<dbReference type="EMBL" id="NKYI01000008">
    <property type="protein sequence ID" value="PIK93696.1"/>
    <property type="molecule type" value="Genomic_DNA"/>
</dbReference>
<dbReference type="AlphaFoldDB" id="A0A855FEX8"/>
<keyword evidence="3" id="KW-0560">Oxidoreductase</keyword>
<evidence type="ECO:0000259" key="4">
    <source>
        <dbReference type="Pfam" id="PF00465"/>
    </source>
</evidence>
<dbReference type="FunFam" id="3.40.50.1970:FF:000003">
    <property type="entry name" value="Alcohol dehydrogenase, iron-containing"/>
    <property type="match status" value="1"/>
</dbReference>
<dbReference type="InterPro" id="IPR001670">
    <property type="entry name" value="ADH_Fe/GldA"/>
</dbReference>
<evidence type="ECO:0000256" key="3">
    <source>
        <dbReference type="ARBA" id="ARBA00023002"/>
    </source>
</evidence>
<accession>A0A855FEX8</accession>
<dbReference type="InterPro" id="IPR039697">
    <property type="entry name" value="Alcohol_dehydrogenase_Fe"/>
</dbReference>
<dbReference type="GO" id="GO:0004022">
    <property type="term" value="F:alcohol dehydrogenase (NAD+) activity"/>
    <property type="evidence" value="ECO:0007669"/>
    <property type="project" value="TreeGrafter"/>
</dbReference>
<dbReference type="PANTHER" id="PTHR11496:SF83">
    <property type="entry name" value="HYDROXYACID-OXOACID TRANSHYDROGENASE, MITOCHONDRIAL"/>
    <property type="match status" value="1"/>
</dbReference>
<evidence type="ECO:0000313" key="6">
    <source>
        <dbReference type="EMBL" id="PIK93696.1"/>
    </source>
</evidence>
<dbReference type="PANTHER" id="PTHR11496">
    <property type="entry name" value="ALCOHOL DEHYDROGENASE"/>
    <property type="match status" value="1"/>
</dbReference>
<protein>
    <submittedName>
        <fullName evidence="6">Alcohol dehydrogenase</fullName>
    </submittedName>
</protein>
<dbReference type="Pfam" id="PF25137">
    <property type="entry name" value="ADH_Fe_C"/>
    <property type="match status" value="1"/>
</dbReference>
<dbReference type="Proteomes" id="UP000229713">
    <property type="component" value="Unassembled WGS sequence"/>
</dbReference>
<dbReference type="CDD" id="cd08180">
    <property type="entry name" value="PDD"/>
    <property type="match status" value="1"/>
</dbReference>
<comment type="caution">
    <text evidence="6">The sequence shown here is derived from an EMBL/GenBank/DDBJ whole genome shotgun (WGS) entry which is preliminary data.</text>
</comment>
<organism evidence="6 7">
    <name type="scientific">Raoultella ornithinolytica</name>
    <name type="common">Klebsiella ornithinolytica</name>
    <dbReference type="NCBI Taxonomy" id="54291"/>
    <lineage>
        <taxon>Bacteria</taxon>
        <taxon>Pseudomonadati</taxon>
        <taxon>Pseudomonadota</taxon>
        <taxon>Gammaproteobacteria</taxon>
        <taxon>Enterobacterales</taxon>
        <taxon>Enterobacteriaceae</taxon>
        <taxon>Klebsiella/Raoultella group</taxon>
        <taxon>Raoultella</taxon>
    </lineage>
</organism>
<evidence type="ECO:0000256" key="1">
    <source>
        <dbReference type="ARBA" id="ARBA00001962"/>
    </source>
</evidence>
<name>A0A855FEX8_RAOOR</name>
<comment type="similarity">
    <text evidence="2">Belongs to the iron-containing alcohol dehydrogenase family.</text>
</comment>
<dbReference type="PROSITE" id="PS00913">
    <property type="entry name" value="ADH_IRON_1"/>
    <property type="match status" value="1"/>
</dbReference>
<dbReference type="GO" id="GO:0046872">
    <property type="term" value="F:metal ion binding"/>
    <property type="evidence" value="ECO:0007669"/>
    <property type="project" value="InterPro"/>
</dbReference>
<evidence type="ECO:0000259" key="5">
    <source>
        <dbReference type="Pfam" id="PF25137"/>
    </source>
</evidence>
<dbReference type="PROSITE" id="PS00060">
    <property type="entry name" value="ADH_IRON_2"/>
    <property type="match status" value="1"/>
</dbReference>
<feature type="domain" description="Fe-containing alcohol dehydrogenase-like C-terminal" evidence="5">
    <location>
        <begin position="172"/>
        <end position="376"/>
    </location>
</feature>
<dbReference type="InterPro" id="IPR018211">
    <property type="entry name" value="ADH_Fe_CS"/>
</dbReference>
<dbReference type="Pfam" id="PF00465">
    <property type="entry name" value="Fe-ADH"/>
    <property type="match status" value="1"/>
</dbReference>
<comment type="cofactor">
    <cofactor evidence="1">
        <name>Fe cation</name>
        <dbReference type="ChEBI" id="CHEBI:24875"/>
    </cofactor>
</comment>
<dbReference type="FunFam" id="1.20.1090.10:FF:000001">
    <property type="entry name" value="Aldehyde-alcohol dehydrogenase"/>
    <property type="match status" value="1"/>
</dbReference>
<dbReference type="RefSeq" id="WP_071359129.1">
    <property type="nucleotide sequence ID" value="NZ_ABDFAB020000011.1"/>
</dbReference>
<proteinExistence type="inferred from homology"/>
<dbReference type="Gene3D" id="1.20.1090.10">
    <property type="entry name" value="Dehydroquinate synthase-like - alpha domain"/>
    <property type="match status" value="1"/>
</dbReference>
<feature type="domain" description="Alcohol dehydrogenase iron-type/glycerol dehydrogenase GldA" evidence="4">
    <location>
        <begin position="8"/>
        <end position="161"/>
    </location>
</feature>
<evidence type="ECO:0000256" key="2">
    <source>
        <dbReference type="ARBA" id="ARBA00007358"/>
    </source>
</evidence>
<dbReference type="Gene3D" id="3.40.50.1970">
    <property type="match status" value="1"/>
</dbReference>
<sequence length="393" mass="41989">MSEFLLKPRIRFGQDALAVLDELPARNVLLVTDKAMVKFGLADRVTGPWRQRGIAFQVWDDVVADPDIATIVRGMKLMDASYPDLVVALGGGSVIDAAKAVIFALAQTRPQAGRQRPCFVAIPTTSGTGSEVTAFSVVKAHAEKLVLVDPTLLPDIAILDPALVASVPPSITADTGMDVLCHALEAYVSRAASDFSDALAEKVVQQVFRYLPTCWRSGDNLLAREKMHNASCMAGMAFTNASLGITHSLAHALGGVFRVPHGRANALLMAEVVAWNADYHGQCATDAARKYARLAHLLDLPAANTRQGVASLLVAIQTLKDEMTMPAGISDTGISSAEFEQRLAEMVGQALRDSCTPTNPRTPDAHALSELYRRAWTGHLELTGVAPLARACG</sequence>
<dbReference type="SUPFAM" id="SSF56796">
    <property type="entry name" value="Dehydroquinate synthase-like"/>
    <property type="match status" value="1"/>
</dbReference>
<dbReference type="InterPro" id="IPR056798">
    <property type="entry name" value="ADH_Fe_C"/>
</dbReference>
<gene>
    <name evidence="6" type="ORF">CFY86_02490</name>
</gene>
<reference evidence="6 7" key="1">
    <citation type="submission" date="2017-07" db="EMBL/GenBank/DDBJ databases">
        <title>Raoultella ornithinolytica strain HH3 draft genome.</title>
        <authorList>
            <person name="Duceppe M.-O."/>
            <person name="Huang H."/>
            <person name="Phipps-Todd B."/>
        </authorList>
    </citation>
    <scope>NUCLEOTIDE SEQUENCE [LARGE SCALE GENOMIC DNA]</scope>
    <source>
        <strain evidence="6 7">HH3</strain>
    </source>
</reference>
<evidence type="ECO:0000313" key="7">
    <source>
        <dbReference type="Proteomes" id="UP000229713"/>
    </source>
</evidence>